<accession>A0A9P9FUA3</accession>
<sequence length="265" mass="26517">MPTATSISGYSLLNNGALTTTFTAPASCSTPFDIGIGPVTDPTDLQWGAQCTALPAADCNPSGSVIRSIFSAAEGGDPSAGNIMVYHSPGLVCPAGWVTVGVAAKFNPTSTSISGAFSQSDATPQFLGLLLDAIDPGETAVLCCPSSYTTIDGACYSTLPKSVFTPTGGCKQVLVDTATSLLSTVTTSFAPSEATSYVGVAISDMFTLIHQASDAAEASTASGTSVSASSTSKKSAALRVRGDVKGLGVVAVYCLALAVGAFLVV</sequence>
<protein>
    <submittedName>
        <fullName evidence="2">Uncharacterized protein</fullName>
    </submittedName>
</protein>
<keyword evidence="1" id="KW-0812">Transmembrane</keyword>
<keyword evidence="1" id="KW-0472">Membrane</keyword>
<dbReference type="Proteomes" id="UP000738349">
    <property type="component" value="Unassembled WGS sequence"/>
</dbReference>
<evidence type="ECO:0000313" key="2">
    <source>
        <dbReference type="EMBL" id="KAH7176116.1"/>
    </source>
</evidence>
<organism evidence="2 3">
    <name type="scientific">Dactylonectria macrodidyma</name>
    <dbReference type="NCBI Taxonomy" id="307937"/>
    <lineage>
        <taxon>Eukaryota</taxon>
        <taxon>Fungi</taxon>
        <taxon>Dikarya</taxon>
        <taxon>Ascomycota</taxon>
        <taxon>Pezizomycotina</taxon>
        <taxon>Sordariomycetes</taxon>
        <taxon>Hypocreomycetidae</taxon>
        <taxon>Hypocreales</taxon>
        <taxon>Nectriaceae</taxon>
        <taxon>Dactylonectria</taxon>
    </lineage>
</organism>
<keyword evidence="1" id="KW-1133">Transmembrane helix</keyword>
<proteinExistence type="predicted"/>
<feature type="transmembrane region" description="Helical" evidence="1">
    <location>
        <begin position="244"/>
        <end position="264"/>
    </location>
</feature>
<gene>
    <name evidence="2" type="ORF">EDB81DRAFT_32441</name>
</gene>
<dbReference type="AlphaFoldDB" id="A0A9P9FUA3"/>
<dbReference type="OrthoDB" id="5429716at2759"/>
<keyword evidence="3" id="KW-1185">Reference proteome</keyword>
<reference evidence="2" key="1">
    <citation type="journal article" date="2021" name="Nat. Commun.">
        <title>Genetic determinants of endophytism in the Arabidopsis root mycobiome.</title>
        <authorList>
            <person name="Mesny F."/>
            <person name="Miyauchi S."/>
            <person name="Thiergart T."/>
            <person name="Pickel B."/>
            <person name="Atanasova L."/>
            <person name="Karlsson M."/>
            <person name="Huettel B."/>
            <person name="Barry K.W."/>
            <person name="Haridas S."/>
            <person name="Chen C."/>
            <person name="Bauer D."/>
            <person name="Andreopoulos W."/>
            <person name="Pangilinan J."/>
            <person name="LaButti K."/>
            <person name="Riley R."/>
            <person name="Lipzen A."/>
            <person name="Clum A."/>
            <person name="Drula E."/>
            <person name="Henrissat B."/>
            <person name="Kohler A."/>
            <person name="Grigoriev I.V."/>
            <person name="Martin F.M."/>
            <person name="Hacquard S."/>
        </authorList>
    </citation>
    <scope>NUCLEOTIDE SEQUENCE</scope>
    <source>
        <strain evidence="2">MPI-CAGE-AT-0147</strain>
    </source>
</reference>
<dbReference type="EMBL" id="JAGMUV010000001">
    <property type="protein sequence ID" value="KAH7176116.1"/>
    <property type="molecule type" value="Genomic_DNA"/>
</dbReference>
<evidence type="ECO:0000313" key="3">
    <source>
        <dbReference type="Proteomes" id="UP000738349"/>
    </source>
</evidence>
<name>A0A9P9FUA3_9HYPO</name>
<evidence type="ECO:0000256" key="1">
    <source>
        <dbReference type="SAM" id="Phobius"/>
    </source>
</evidence>
<comment type="caution">
    <text evidence="2">The sequence shown here is derived from an EMBL/GenBank/DDBJ whole genome shotgun (WGS) entry which is preliminary data.</text>
</comment>